<dbReference type="GO" id="GO:0016491">
    <property type="term" value="F:oxidoreductase activity"/>
    <property type="evidence" value="ECO:0007669"/>
    <property type="project" value="UniProtKB-KW"/>
</dbReference>
<feature type="non-terminal residue" evidence="1">
    <location>
        <position position="62"/>
    </location>
</feature>
<dbReference type="EMBL" id="UOEN01000089">
    <property type="protein sequence ID" value="VAW12236.1"/>
    <property type="molecule type" value="Genomic_DNA"/>
</dbReference>
<proteinExistence type="predicted"/>
<evidence type="ECO:0000313" key="1">
    <source>
        <dbReference type="EMBL" id="VAW12236.1"/>
    </source>
</evidence>
<keyword evidence="1" id="KW-0560">Oxidoreductase</keyword>
<dbReference type="EC" id="1.3.99.22" evidence="1"/>
<protein>
    <submittedName>
        <fullName evidence="1">Coproporphyrinogen III oxidase, oxygen-independent</fullName>
        <ecNumber evidence="1">1.3.99.22</ecNumber>
    </submittedName>
</protein>
<gene>
    <name evidence="1" type="ORF">MNBD_BACTEROID05-27</name>
</gene>
<name>A0A3B0TYQ6_9ZZZZ</name>
<dbReference type="SUPFAM" id="SSF102114">
    <property type="entry name" value="Radical SAM enzymes"/>
    <property type="match status" value="1"/>
</dbReference>
<accession>A0A3B0TYQ6</accession>
<sequence length="62" mass="7245">MTFAIDKEIIRKLDIPGPRYTSYPTAPNWESNFSSARYTEKLKELGQSDKTISLYFHLPFCQ</sequence>
<organism evidence="1">
    <name type="scientific">hydrothermal vent metagenome</name>
    <dbReference type="NCBI Taxonomy" id="652676"/>
    <lineage>
        <taxon>unclassified sequences</taxon>
        <taxon>metagenomes</taxon>
        <taxon>ecological metagenomes</taxon>
    </lineage>
</organism>
<reference evidence="1" key="1">
    <citation type="submission" date="2018-06" db="EMBL/GenBank/DDBJ databases">
        <authorList>
            <person name="Zhirakovskaya E."/>
        </authorList>
    </citation>
    <scope>NUCLEOTIDE SEQUENCE</scope>
</reference>
<dbReference type="InterPro" id="IPR058240">
    <property type="entry name" value="rSAM_sf"/>
</dbReference>
<dbReference type="AlphaFoldDB" id="A0A3B0TYQ6"/>